<dbReference type="OrthoDB" id="9813151at2"/>
<evidence type="ECO:0000256" key="7">
    <source>
        <dbReference type="ARBA" id="ARBA00023012"/>
    </source>
</evidence>
<reference evidence="11 14" key="1">
    <citation type="journal article" date="2012" name="J. Bacteriol.">
        <title>Draft Genome Sequence of Turicella otitidis ATCC 51513, Isolated from Middle Ear Fluid from a Child with Otitis Media.</title>
        <authorList>
            <person name="Brinkrolf K."/>
            <person name="Schneider J."/>
            <person name="Knecht M."/>
            <person name="Ruckert C."/>
            <person name="Tauch A."/>
        </authorList>
    </citation>
    <scope>NUCLEOTIDE SEQUENCE [LARGE SCALE GENOMIC DNA]</scope>
    <source>
        <strain evidence="11 14">ATCC 51513</strain>
    </source>
</reference>
<keyword evidence="6 11" id="KW-0418">Kinase</keyword>
<dbReference type="PATRIC" id="fig|883169.3.peg.1563"/>
<dbReference type="Proteomes" id="UP000006078">
    <property type="component" value="Unassembled WGS sequence"/>
</dbReference>
<dbReference type="PANTHER" id="PTHR45453:SF1">
    <property type="entry name" value="PHOSPHATE REGULON SENSOR PROTEIN PHOR"/>
    <property type="match status" value="1"/>
</dbReference>
<organism evidence="11 14">
    <name type="scientific">Corynebacterium otitidis ATCC 51513</name>
    <dbReference type="NCBI Taxonomy" id="883169"/>
    <lineage>
        <taxon>Bacteria</taxon>
        <taxon>Bacillati</taxon>
        <taxon>Actinomycetota</taxon>
        <taxon>Actinomycetes</taxon>
        <taxon>Mycobacteriales</taxon>
        <taxon>Corynebacteriaceae</taxon>
        <taxon>Corynebacterium</taxon>
    </lineage>
</organism>
<dbReference type="Proteomes" id="UP000011016">
    <property type="component" value="Unassembled WGS sequence"/>
</dbReference>
<comment type="caution">
    <text evidence="11">The sequence shown here is derived from an EMBL/GenBank/DDBJ whole genome shotgun (WGS) entry which is preliminary data.</text>
</comment>
<keyword evidence="5 11" id="KW-0808">Transferase</keyword>
<feature type="domain" description="Histidine kinase" evidence="10">
    <location>
        <begin position="161"/>
        <end position="403"/>
    </location>
</feature>
<dbReference type="InterPro" id="IPR036097">
    <property type="entry name" value="HisK_dim/P_sf"/>
</dbReference>
<dbReference type="RefSeq" id="WP_004601513.1">
    <property type="nucleotide sequence ID" value="NZ_HF541868.1"/>
</dbReference>
<dbReference type="PANTHER" id="PTHR45453">
    <property type="entry name" value="PHOSPHATE REGULON SENSOR PROTEIN PHOR"/>
    <property type="match status" value="1"/>
</dbReference>
<dbReference type="InterPro" id="IPR004358">
    <property type="entry name" value="Sig_transdc_His_kin-like_C"/>
</dbReference>
<evidence type="ECO:0000256" key="5">
    <source>
        <dbReference type="ARBA" id="ARBA00022679"/>
    </source>
</evidence>
<feature type="region of interest" description="Disordered" evidence="9">
    <location>
        <begin position="405"/>
        <end position="433"/>
    </location>
</feature>
<dbReference type="HOGENOM" id="CLU_000445_89_2_11"/>
<dbReference type="InterPro" id="IPR003594">
    <property type="entry name" value="HATPase_dom"/>
</dbReference>
<protein>
    <recommendedName>
        <fullName evidence="8">Sensor-like histidine kinase SenX3</fullName>
        <ecNumber evidence="3">2.7.13.3</ecNumber>
    </recommendedName>
</protein>
<dbReference type="SUPFAM" id="SSF55874">
    <property type="entry name" value="ATPase domain of HSP90 chaperone/DNA topoisomerase II/histidine kinase"/>
    <property type="match status" value="1"/>
</dbReference>
<dbReference type="InterPro" id="IPR036890">
    <property type="entry name" value="HATPase_C_sf"/>
</dbReference>
<gene>
    <name evidence="11" type="ORF">BN46_1378</name>
    <name evidence="12" type="ORF">HMPREF9719_01623</name>
</gene>
<dbReference type="Pfam" id="PF00512">
    <property type="entry name" value="HisKA"/>
    <property type="match status" value="1"/>
</dbReference>
<evidence type="ECO:0000256" key="8">
    <source>
        <dbReference type="ARBA" id="ARBA00039401"/>
    </source>
</evidence>
<name>I7LCM9_9CORY</name>
<evidence type="ECO:0000256" key="1">
    <source>
        <dbReference type="ARBA" id="ARBA00000085"/>
    </source>
</evidence>
<dbReference type="EMBL" id="CAJZ01000202">
    <property type="protein sequence ID" value="CCI84094.1"/>
    <property type="molecule type" value="Genomic_DNA"/>
</dbReference>
<dbReference type="GO" id="GO:0004721">
    <property type="term" value="F:phosphoprotein phosphatase activity"/>
    <property type="evidence" value="ECO:0007669"/>
    <property type="project" value="TreeGrafter"/>
</dbReference>
<evidence type="ECO:0000256" key="6">
    <source>
        <dbReference type="ARBA" id="ARBA00022777"/>
    </source>
</evidence>
<dbReference type="STRING" id="29321.AAV33_04390"/>
<dbReference type="eggNOG" id="COG5002">
    <property type="taxonomic scope" value="Bacteria"/>
</dbReference>
<comment type="catalytic activity">
    <reaction evidence="1">
        <text>ATP + protein L-histidine = ADP + protein N-phospho-L-histidine.</text>
        <dbReference type="EC" id="2.7.13.3"/>
    </reaction>
</comment>
<evidence type="ECO:0000256" key="4">
    <source>
        <dbReference type="ARBA" id="ARBA00022553"/>
    </source>
</evidence>
<dbReference type="CDD" id="cd00075">
    <property type="entry name" value="HATPase"/>
    <property type="match status" value="1"/>
</dbReference>
<dbReference type="GO" id="GO:0005886">
    <property type="term" value="C:plasma membrane"/>
    <property type="evidence" value="ECO:0007669"/>
    <property type="project" value="UniProtKB-SubCell"/>
</dbReference>
<dbReference type="InterPro" id="IPR003661">
    <property type="entry name" value="HisK_dim/P_dom"/>
</dbReference>
<evidence type="ECO:0000256" key="2">
    <source>
        <dbReference type="ARBA" id="ARBA00004236"/>
    </source>
</evidence>
<keyword evidence="13" id="KW-1185">Reference proteome</keyword>
<dbReference type="EC" id="2.7.13.3" evidence="3"/>
<dbReference type="EMBL" id="AHAE01000076">
    <property type="protein sequence ID" value="EJZ81436.1"/>
    <property type="molecule type" value="Genomic_DNA"/>
</dbReference>
<reference evidence="12 13" key="2">
    <citation type="submission" date="2012-08" db="EMBL/GenBank/DDBJ databases">
        <title>The Genome Sequence of Turicella otitidis ATCC 51513.</title>
        <authorList>
            <consortium name="The Broad Institute Genome Sequencing Platform"/>
            <person name="Earl A."/>
            <person name="Ward D."/>
            <person name="Feldgarden M."/>
            <person name="Gevers D."/>
            <person name="Huys G."/>
            <person name="Walker B."/>
            <person name="Young S.K."/>
            <person name="Zeng Q."/>
            <person name="Gargeya S."/>
            <person name="Fitzgerald M."/>
            <person name="Haas B."/>
            <person name="Abouelleil A."/>
            <person name="Alvarado L."/>
            <person name="Arachchi H.M."/>
            <person name="Berlin A.M."/>
            <person name="Chapman S.B."/>
            <person name="Goldberg J."/>
            <person name="Griggs A."/>
            <person name="Gujja S."/>
            <person name="Hansen M."/>
            <person name="Howarth C."/>
            <person name="Imamovic A."/>
            <person name="Larimer J."/>
            <person name="McCowen C."/>
            <person name="Montmayeur A."/>
            <person name="Murphy C."/>
            <person name="Neiman D."/>
            <person name="Pearson M."/>
            <person name="Priest M."/>
            <person name="Roberts A."/>
            <person name="Saif S."/>
            <person name="Shea T."/>
            <person name="Sisk P."/>
            <person name="Sykes S."/>
            <person name="Wortman J."/>
            <person name="Nusbaum C."/>
            <person name="Birren B."/>
        </authorList>
    </citation>
    <scope>NUCLEOTIDE SEQUENCE [LARGE SCALE GENOMIC DNA]</scope>
    <source>
        <strain evidence="12 13">ATCC 51513</strain>
    </source>
</reference>
<dbReference type="Gene3D" id="3.30.565.10">
    <property type="entry name" value="Histidine kinase-like ATPase, C-terminal domain"/>
    <property type="match status" value="1"/>
</dbReference>
<evidence type="ECO:0000256" key="9">
    <source>
        <dbReference type="SAM" id="MobiDB-lite"/>
    </source>
</evidence>
<evidence type="ECO:0000313" key="12">
    <source>
        <dbReference type="EMBL" id="EJZ81436.1"/>
    </source>
</evidence>
<dbReference type="PROSITE" id="PS50109">
    <property type="entry name" value="HIS_KIN"/>
    <property type="match status" value="1"/>
</dbReference>
<proteinExistence type="predicted"/>
<comment type="subcellular location">
    <subcellularLocation>
        <location evidence="2">Cell membrane</location>
    </subcellularLocation>
</comment>
<dbReference type="CDD" id="cd00082">
    <property type="entry name" value="HisKA"/>
    <property type="match status" value="1"/>
</dbReference>
<dbReference type="AlphaFoldDB" id="I7LCM9"/>
<evidence type="ECO:0000313" key="11">
    <source>
        <dbReference type="EMBL" id="CCI84094.1"/>
    </source>
</evidence>
<dbReference type="GO" id="GO:0016036">
    <property type="term" value="P:cellular response to phosphate starvation"/>
    <property type="evidence" value="ECO:0007669"/>
    <property type="project" value="TreeGrafter"/>
</dbReference>
<evidence type="ECO:0000313" key="13">
    <source>
        <dbReference type="Proteomes" id="UP000006078"/>
    </source>
</evidence>
<dbReference type="GO" id="GO:0000155">
    <property type="term" value="F:phosphorelay sensor kinase activity"/>
    <property type="evidence" value="ECO:0007669"/>
    <property type="project" value="InterPro"/>
</dbReference>
<dbReference type="SMART" id="SM00387">
    <property type="entry name" value="HATPase_c"/>
    <property type="match status" value="1"/>
</dbReference>
<sequence length="433" mass="46684">MILALASAFILGVVAAGALAPALRRARRTLSGGVDRVDVNRVTTISQVLHLVVQGSPTGVAVVGRDGSILLSNPRAHETGIIHGSEIHPEMWDYAELAWEDHDEHVLNVKMDGRRAGSRVVAVRAVVKPLTPVDDRFAVIYSTDESENTRMEAARRDFVANVSHELKTPVGGMALLAEALTGAAEDPEQVDYFGQRLHREALRLSDLITELISLSKLQGAEALPDMQPVRADDLVEEAIARNQLAAESQGVSLVSGDESGAWVKGDKSLLVTAISNLISNALHYSKDALPVSITQEVVPNPERAEGRGAAEPAREGILDTTIDSDEIVRIRVTDRGMGIAPENKRRVFERFFRVDKARSRSTGGTGLGLAIVKHVVANHGGNITVWSKLGTGSTFTIELPIYHPEGSGEERQLEPATGAPARRSGIRRKDTTE</sequence>
<dbReference type="InterPro" id="IPR005467">
    <property type="entry name" value="His_kinase_dom"/>
</dbReference>
<dbReference type="PRINTS" id="PR00344">
    <property type="entry name" value="BCTRLSENSOR"/>
</dbReference>
<dbReference type="Gene3D" id="1.10.287.130">
    <property type="match status" value="1"/>
</dbReference>
<dbReference type="FunFam" id="3.30.565.10:FF:000006">
    <property type="entry name" value="Sensor histidine kinase WalK"/>
    <property type="match status" value="1"/>
</dbReference>
<dbReference type="SMART" id="SM00388">
    <property type="entry name" value="HisKA"/>
    <property type="match status" value="1"/>
</dbReference>
<evidence type="ECO:0000256" key="3">
    <source>
        <dbReference type="ARBA" id="ARBA00012438"/>
    </source>
</evidence>
<keyword evidence="7" id="KW-0902">Two-component regulatory system</keyword>
<evidence type="ECO:0000259" key="10">
    <source>
        <dbReference type="PROSITE" id="PS50109"/>
    </source>
</evidence>
<keyword evidence="4" id="KW-0597">Phosphoprotein</keyword>
<dbReference type="SUPFAM" id="SSF47384">
    <property type="entry name" value="Homodimeric domain of signal transducing histidine kinase"/>
    <property type="match status" value="1"/>
</dbReference>
<dbReference type="InterPro" id="IPR050351">
    <property type="entry name" value="BphY/WalK/GraS-like"/>
</dbReference>
<evidence type="ECO:0000313" key="14">
    <source>
        <dbReference type="Proteomes" id="UP000011016"/>
    </source>
</evidence>
<dbReference type="Pfam" id="PF02518">
    <property type="entry name" value="HATPase_c"/>
    <property type="match status" value="1"/>
</dbReference>
<accession>I7LCM9</accession>